<dbReference type="InterPro" id="IPR001506">
    <property type="entry name" value="Peptidase_M12A"/>
</dbReference>
<feature type="chain" id="PRO_5004577256" description="Peptidase M12A domain-containing protein" evidence="8">
    <location>
        <begin position="17"/>
        <end position="140"/>
    </location>
</feature>
<keyword evidence="11" id="KW-1185">Reference proteome</keyword>
<keyword evidence="6" id="KW-0482">Metalloprotease</keyword>
<evidence type="ECO:0000259" key="9">
    <source>
        <dbReference type="PROSITE" id="PS51864"/>
    </source>
</evidence>
<comment type="cofactor">
    <cofactor evidence="1">
        <name>Zn(2+)</name>
        <dbReference type="ChEBI" id="CHEBI:29105"/>
    </cofactor>
</comment>
<evidence type="ECO:0000256" key="1">
    <source>
        <dbReference type="ARBA" id="ARBA00001947"/>
    </source>
</evidence>
<dbReference type="Proteomes" id="UP000015102">
    <property type="component" value="Unassembled WGS sequence"/>
</dbReference>
<keyword evidence="5" id="KW-0862">Zinc</keyword>
<dbReference type="SUPFAM" id="SSF55486">
    <property type="entry name" value="Metalloproteases ('zincins'), catalytic domain"/>
    <property type="match status" value="1"/>
</dbReference>
<organism evidence="10 11">
    <name type="scientific">Megaselia scalaris</name>
    <name type="common">Humpbacked fly</name>
    <name type="synonym">Phora scalaris</name>
    <dbReference type="NCBI Taxonomy" id="36166"/>
    <lineage>
        <taxon>Eukaryota</taxon>
        <taxon>Metazoa</taxon>
        <taxon>Ecdysozoa</taxon>
        <taxon>Arthropoda</taxon>
        <taxon>Hexapoda</taxon>
        <taxon>Insecta</taxon>
        <taxon>Pterygota</taxon>
        <taxon>Neoptera</taxon>
        <taxon>Endopterygota</taxon>
        <taxon>Diptera</taxon>
        <taxon>Brachycera</taxon>
        <taxon>Muscomorpha</taxon>
        <taxon>Platypezoidea</taxon>
        <taxon>Phoridae</taxon>
        <taxon>Megaseliini</taxon>
        <taxon>Megaselia</taxon>
    </lineage>
</organism>
<dbReference type="EMBL" id="CAQQ02000988">
    <property type="status" value="NOT_ANNOTATED_CDS"/>
    <property type="molecule type" value="Genomic_DNA"/>
</dbReference>
<keyword evidence="3" id="KW-0479">Metal-binding</keyword>
<reference evidence="11" key="1">
    <citation type="submission" date="2013-02" db="EMBL/GenBank/DDBJ databases">
        <authorList>
            <person name="Hughes D."/>
        </authorList>
    </citation>
    <scope>NUCLEOTIDE SEQUENCE</scope>
    <source>
        <strain>Durham</strain>
        <strain evidence="11">NC isolate 2 -- Noor lab</strain>
    </source>
</reference>
<dbReference type="GO" id="GO:0046872">
    <property type="term" value="F:metal ion binding"/>
    <property type="evidence" value="ECO:0007669"/>
    <property type="project" value="UniProtKB-KW"/>
</dbReference>
<proteinExistence type="predicted"/>
<dbReference type="GO" id="GO:0006508">
    <property type="term" value="P:proteolysis"/>
    <property type="evidence" value="ECO:0007669"/>
    <property type="project" value="UniProtKB-KW"/>
</dbReference>
<name>T1GDZ2_MEGSC</name>
<feature type="signal peptide" evidence="8">
    <location>
        <begin position="1"/>
        <end position="16"/>
    </location>
</feature>
<dbReference type="Gene3D" id="3.40.390.10">
    <property type="entry name" value="Collagenase (Catalytic Domain)"/>
    <property type="match status" value="1"/>
</dbReference>
<dbReference type="InterPro" id="IPR024079">
    <property type="entry name" value="MetalloPept_cat_dom_sf"/>
</dbReference>
<dbReference type="OMA" id="MDAAWIL"/>
<reference evidence="10" key="2">
    <citation type="submission" date="2015-06" db="UniProtKB">
        <authorList>
            <consortium name="EnsemblMetazoa"/>
        </authorList>
    </citation>
    <scope>IDENTIFICATION</scope>
</reference>
<evidence type="ECO:0000256" key="6">
    <source>
        <dbReference type="ARBA" id="ARBA00023049"/>
    </source>
</evidence>
<protein>
    <recommendedName>
        <fullName evidence="9">Peptidase M12A domain-containing protein</fullName>
    </recommendedName>
</protein>
<evidence type="ECO:0000256" key="3">
    <source>
        <dbReference type="ARBA" id="ARBA00022723"/>
    </source>
</evidence>
<keyword evidence="4" id="KW-0378">Hydrolase</keyword>
<evidence type="ECO:0000256" key="8">
    <source>
        <dbReference type="SAM" id="SignalP"/>
    </source>
</evidence>
<dbReference type="STRING" id="36166.T1GDZ2"/>
<evidence type="ECO:0000313" key="10">
    <source>
        <dbReference type="EnsemblMetazoa" id="MESCA001546-PA"/>
    </source>
</evidence>
<dbReference type="Pfam" id="PF01400">
    <property type="entry name" value="Astacin"/>
    <property type="match status" value="1"/>
</dbReference>
<sequence>MKIFLLVALFIGIASSVHLPLKTTKKHDLIEGDMIIPPEIKEILRNKDSRNGVTDLWLRWPQATIYYQFDGVSDSNKDLVVESLAKVEEVTCLKFKQGANSDGNYVRVTDNEEGCWSYVGYLHEAGQQLNLGDGCEYKVQ</sequence>
<evidence type="ECO:0000256" key="5">
    <source>
        <dbReference type="ARBA" id="ARBA00022833"/>
    </source>
</evidence>
<dbReference type="PROSITE" id="PS51864">
    <property type="entry name" value="ASTACIN"/>
    <property type="match status" value="1"/>
</dbReference>
<dbReference type="EnsemblMetazoa" id="MESCA001546-RA">
    <property type="protein sequence ID" value="MESCA001546-PA"/>
    <property type="gene ID" value="MESCA001546"/>
</dbReference>
<accession>T1GDZ2</accession>
<dbReference type="HOGENOM" id="CLU_1837381_0_0_1"/>
<evidence type="ECO:0000313" key="11">
    <source>
        <dbReference type="Proteomes" id="UP000015102"/>
    </source>
</evidence>
<feature type="domain" description="Peptidase M12A" evidence="9">
    <location>
        <begin position="51"/>
        <end position="140"/>
    </location>
</feature>
<keyword evidence="8" id="KW-0732">Signal</keyword>
<dbReference type="PANTHER" id="PTHR10127">
    <property type="entry name" value="DISCOIDIN, CUB, EGF, LAMININ , AND ZINC METALLOPROTEASE DOMAIN CONTAINING"/>
    <property type="match status" value="1"/>
</dbReference>
<dbReference type="AlphaFoldDB" id="T1GDZ2"/>
<keyword evidence="2" id="KW-0645">Protease</keyword>
<evidence type="ECO:0000256" key="2">
    <source>
        <dbReference type="ARBA" id="ARBA00022670"/>
    </source>
</evidence>
<dbReference type="PANTHER" id="PTHR10127:SF780">
    <property type="entry name" value="METALLOENDOPEPTIDASE"/>
    <property type="match status" value="1"/>
</dbReference>
<dbReference type="GO" id="GO:0004222">
    <property type="term" value="F:metalloendopeptidase activity"/>
    <property type="evidence" value="ECO:0007669"/>
    <property type="project" value="InterPro"/>
</dbReference>
<comment type="caution">
    <text evidence="7">Lacks conserved residue(s) required for the propagation of feature annotation.</text>
</comment>
<evidence type="ECO:0000256" key="4">
    <source>
        <dbReference type="ARBA" id="ARBA00022801"/>
    </source>
</evidence>
<evidence type="ECO:0000256" key="7">
    <source>
        <dbReference type="PROSITE-ProRule" id="PRU01211"/>
    </source>
</evidence>